<gene>
    <name evidence="10" type="ORF">ALMOND_2B010711</name>
</gene>
<keyword evidence="9" id="KW-1133">Transmembrane helix</keyword>
<dbReference type="Proteomes" id="UP000327085">
    <property type="component" value="Chromosome 2"/>
</dbReference>
<keyword evidence="5" id="KW-0653">Protein transport</keyword>
<dbReference type="InterPro" id="IPR005225">
    <property type="entry name" value="Small_GTP-bd"/>
</dbReference>
<evidence type="ECO:0000256" key="1">
    <source>
        <dbReference type="ARBA" id="ARBA00010290"/>
    </source>
</evidence>
<evidence type="ECO:0000256" key="9">
    <source>
        <dbReference type="SAM" id="Phobius"/>
    </source>
</evidence>
<comment type="similarity">
    <text evidence="1">Belongs to the small GTPase superfamily. Arf family.</text>
</comment>
<keyword evidence="9" id="KW-0472">Membrane</keyword>
<dbReference type="Pfam" id="PF00025">
    <property type="entry name" value="Arf"/>
    <property type="match status" value="1"/>
</dbReference>
<keyword evidence="4" id="KW-0931">ER-Golgi transport</keyword>
<keyword evidence="2" id="KW-0449">Lipoprotein</keyword>
<dbReference type="InParanoid" id="A0A5E4FM44"/>
<evidence type="ECO:0000313" key="11">
    <source>
        <dbReference type="Proteomes" id="UP000327085"/>
    </source>
</evidence>
<dbReference type="GO" id="GO:0006886">
    <property type="term" value="P:intracellular protein transport"/>
    <property type="evidence" value="ECO:0007669"/>
    <property type="project" value="TreeGrafter"/>
</dbReference>
<sequence>MPVCQTRVIGRIEASNTKLVFWDLGGQPGLRSIWEKYYEEAHAVVYVVDATCPLRFEDSKSALEKGLRHEDLQGAPLLILVNKQDLADSVSAEELARYQDLSFNKMKSLPAEISWRSWTCQIIGNGKDTLDDDCSSSSVEMDVYETPIQKNDESLSRRGSRHSSTSLIIGHGHPSNSRCCAARKSARWRKQGYHLQQRARQERLNNSRRWRGMDSSNLLHLKEDGECKPGNTDRLASESYPEGASDIINLDNDDGDKDSLSREVQSDNVHEDVVCRKVSLKKELDVGNCSSVSIDSNTVDKSDEKDFCEFDASSIPSQEVDAIVRELVITREDLVEKAKGFAIRGMDVSQRILAGSTSVLGGSAKFMFSIGSSIVSGAAEILNFVSQLMVFFWVLCWNFKRF</sequence>
<dbReference type="PRINTS" id="PR00328">
    <property type="entry name" value="SAR1GTPBP"/>
</dbReference>
<feature type="region of interest" description="Disordered" evidence="8">
    <location>
        <begin position="221"/>
        <end position="264"/>
    </location>
</feature>
<evidence type="ECO:0000256" key="5">
    <source>
        <dbReference type="ARBA" id="ARBA00022927"/>
    </source>
</evidence>
<evidence type="ECO:0000256" key="3">
    <source>
        <dbReference type="ARBA" id="ARBA00022741"/>
    </source>
</evidence>
<evidence type="ECO:0000313" key="10">
    <source>
        <dbReference type="EMBL" id="VVA28011.1"/>
    </source>
</evidence>
<dbReference type="PANTHER" id="PTHR45909:SF1">
    <property type="entry name" value="ADP-RIBOSYLATION FACTOR-RELATED PROTEIN 1"/>
    <property type="match status" value="1"/>
</dbReference>
<evidence type="ECO:0000256" key="8">
    <source>
        <dbReference type="SAM" id="MobiDB-lite"/>
    </source>
</evidence>
<keyword evidence="5" id="KW-0813">Transport</keyword>
<feature type="region of interest" description="Disordered" evidence="8">
    <location>
        <begin position="150"/>
        <end position="177"/>
    </location>
</feature>
<dbReference type="Gramene" id="VVA28011">
    <property type="protein sequence ID" value="VVA28011"/>
    <property type="gene ID" value="Prudul26B010711"/>
</dbReference>
<dbReference type="PANTHER" id="PTHR45909">
    <property type="entry name" value="ADP-RIBOSYLATION FACTOR-RELATED PROTEIN 1"/>
    <property type="match status" value="1"/>
</dbReference>
<dbReference type="NCBIfam" id="TIGR00231">
    <property type="entry name" value="small_GTP"/>
    <property type="match status" value="1"/>
</dbReference>
<dbReference type="GO" id="GO:0005794">
    <property type="term" value="C:Golgi apparatus"/>
    <property type="evidence" value="ECO:0007669"/>
    <property type="project" value="TreeGrafter"/>
</dbReference>
<dbReference type="GO" id="GO:0005525">
    <property type="term" value="F:GTP binding"/>
    <property type="evidence" value="ECO:0007669"/>
    <property type="project" value="UniProtKB-KW"/>
</dbReference>
<feature type="transmembrane region" description="Helical" evidence="9">
    <location>
        <begin position="381"/>
        <end position="399"/>
    </location>
</feature>
<dbReference type="SUPFAM" id="SSF52540">
    <property type="entry name" value="P-loop containing nucleoside triphosphate hydrolases"/>
    <property type="match status" value="1"/>
</dbReference>
<dbReference type="EMBL" id="CABIKO010000132">
    <property type="protein sequence ID" value="VVA28011.1"/>
    <property type="molecule type" value="Genomic_DNA"/>
</dbReference>
<dbReference type="InterPro" id="IPR024156">
    <property type="entry name" value="Small_GTPase_ARF"/>
</dbReference>
<proteinExistence type="inferred from homology"/>
<dbReference type="AlphaFoldDB" id="A0A5E4FM44"/>
<dbReference type="PROSITE" id="PS51417">
    <property type="entry name" value="ARF"/>
    <property type="match status" value="1"/>
</dbReference>
<dbReference type="Gene3D" id="3.40.50.300">
    <property type="entry name" value="P-loop containing nucleotide triphosphate hydrolases"/>
    <property type="match status" value="1"/>
</dbReference>
<dbReference type="GO" id="GO:0003924">
    <property type="term" value="F:GTPase activity"/>
    <property type="evidence" value="ECO:0007669"/>
    <property type="project" value="InterPro"/>
</dbReference>
<protein>
    <submittedName>
        <fullName evidence="10">PREDICTED: ADP-ribosylation</fullName>
    </submittedName>
</protein>
<feature type="binding site" evidence="7">
    <location>
        <begin position="82"/>
        <end position="85"/>
    </location>
    <ligand>
        <name>GTP</name>
        <dbReference type="ChEBI" id="CHEBI:37565"/>
    </ligand>
</feature>
<reference evidence="11" key="1">
    <citation type="journal article" date="2020" name="Plant J.">
        <title>Transposons played a major role in the diversification between the closely related almond and peach genomes: results from the almond genome sequence.</title>
        <authorList>
            <person name="Alioto T."/>
            <person name="Alexiou K.G."/>
            <person name="Bardil A."/>
            <person name="Barteri F."/>
            <person name="Castanera R."/>
            <person name="Cruz F."/>
            <person name="Dhingra A."/>
            <person name="Duval H."/>
            <person name="Fernandez I Marti A."/>
            <person name="Frias L."/>
            <person name="Galan B."/>
            <person name="Garcia J.L."/>
            <person name="Howad W."/>
            <person name="Gomez-Garrido J."/>
            <person name="Gut M."/>
            <person name="Julca I."/>
            <person name="Morata J."/>
            <person name="Puigdomenech P."/>
            <person name="Ribeca P."/>
            <person name="Rubio Cabetas M.J."/>
            <person name="Vlasova A."/>
            <person name="Wirthensohn M."/>
            <person name="Garcia-Mas J."/>
            <person name="Gabaldon T."/>
            <person name="Casacuberta J.M."/>
            <person name="Arus P."/>
        </authorList>
    </citation>
    <scope>NUCLEOTIDE SEQUENCE [LARGE SCALE GENOMIC DNA]</scope>
    <source>
        <strain evidence="11">cv. Texas</strain>
    </source>
</reference>
<dbReference type="InterPro" id="IPR006689">
    <property type="entry name" value="Small_GTPase_ARF/SAR"/>
</dbReference>
<evidence type="ECO:0000256" key="4">
    <source>
        <dbReference type="ARBA" id="ARBA00022892"/>
    </source>
</evidence>
<keyword evidence="9" id="KW-0812">Transmembrane</keyword>
<keyword evidence="3 7" id="KW-0547">Nucleotide-binding</keyword>
<keyword evidence="2" id="KW-0519">Myristate</keyword>
<organism evidence="10 11">
    <name type="scientific">Prunus dulcis</name>
    <name type="common">Almond</name>
    <name type="synonym">Amygdalus dulcis</name>
    <dbReference type="NCBI Taxonomy" id="3755"/>
    <lineage>
        <taxon>Eukaryota</taxon>
        <taxon>Viridiplantae</taxon>
        <taxon>Streptophyta</taxon>
        <taxon>Embryophyta</taxon>
        <taxon>Tracheophyta</taxon>
        <taxon>Spermatophyta</taxon>
        <taxon>Magnoliopsida</taxon>
        <taxon>eudicotyledons</taxon>
        <taxon>Gunneridae</taxon>
        <taxon>Pentapetalae</taxon>
        <taxon>rosids</taxon>
        <taxon>fabids</taxon>
        <taxon>Rosales</taxon>
        <taxon>Rosaceae</taxon>
        <taxon>Amygdaloideae</taxon>
        <taxon>Amygdaleae</taxon>
        <taxon>Prunus</taxon>
    </lineage>
</organism>
<dbReference type="GO" id="GO:0034067">
    <property type="term" value="P:protein localization to Golgi apparatus"/>
    <property type="evidence" value="ECO:0007669"/>
    <property type="project" value="TreeGrafter"/>
</dbReference>
<keyword evidence="6 7" id="KW-0342">GTP-binding</keyword>
<accession>A0A5E4FM44</accession>
<dbReference type="GO" id="GO:0043001">
    <property type="term" value="P:Golgi to plasma membrane protein transport"/>
    <property type="evidence" value="ECO:0007669"/>
    <property type="project" value="TreeGrafter"/>
</dbReference>
<feature type="binding site" evidence="7">
    <location>
        <position position="26"/>
    </location>
    <ligand>
        <name>GTP</name>
        <dbReference type="ChEBI" id="CHEBI:37565"/>
    </ligand>
</feature>
<evidence type="ECO:0000256" key="6">
    <source>
        <dbReference type="ARBA" id="ARBA00023134"/>
    </source>
</evidence>
<name>A0A5E4FM44_PRUDU</name>
<evidence type="ECO:0000256" key="2">
    <source>
        <dbReference type="ARBA" id="ARBA00022707"/>
    </source>
</evidence>
<dbReference type="InterPro" id="IPR027417">
    <property type="entry name" value="P-loop_NTPase"/>
</dbReference>
<evidence type="ECO:0000256" key="7">
    <source>
        <dbReference type="PIRSR" id="PIRSR606689-1"/>
    </source>
</evidence>